<dbReference type="AlphaFoldDB" id="A0A1E5UUQ3"/>
<evidence type="ECO:0000313" key="2">
    <source>
        <dbReference type="EMBL" id="OEL16538.1"/>
    </source>
</evidence>
<keyword evidence="3" id="KW-1185">Reference proteome</keyword>
<reference evidence="2 3" key="1">
    <citation type="submission" date="2016-09" db="EMBL/GenBank/DDBJ databases">
        <title>The draft genome of Dichanthelium oligosanthes: A C3 panicoid grass species.</title>
        <authorList>
            <person name="Studer A.J."/>
            <person name="Schnable J.C."/>
            <person name="Brutnell T.P."/>
        </authorList>
    </citation>
    <scope>NUCLEOTIDE SEQUENCE [LARGE SCALE GENOMIC DNA]</scope>
    <source>
        <strain evidence="3">cv. Kellogg 1175</strain>
        <tissue evidence="2">Leaf</tissue>
    </source>
</reference>
<dbReference type="PROSITE" id="PS50088">
    <property type="entry name" value="ANK_REPEAT"/>
    <property type="match status" value="2"/>
</dbReference>
<dbReference type="InterPro" id="IPR036770">
    <property type="entry name" value="Ankyrin_rpt-contain_sf"/>
</dbReference>
<dbReference type="Gene3D" id="1.25.40.20">
    <property type="entry name" value="Ankyrin repeat-containing domain"/>
    <property type="match status" value="1"/>
</dbReference>
<evidence type="ECO:0000256" key="1">
    <source>
        <dbReference type="PROSITE-ProRule" id="PRU00023"/>
    </source>
</evidence>
<comment type="caution">
    <text evidence="2">The sequence shown here is derived from an EMBL/GenBank/DDBJ whole genome shotgun (WGS) entry which is preliminary data.</text>
</comment>
<dbReference type="SUPFAM" id="SSF48403">
    <property type="entry name" value="Ankyrin repeat"/>
    <property type="match status" value="1"/>
</dbReference>
<dbReference type="InterPro" id="IPR051616">
    <property type="entry name" value="Cul2-RING_E3_ligase_SR"/>
</dbReference>
<dbReference type="InterPro" id="IPR002110">
    <property type="entry name" value="Ankyrin_rpt"/>
</dbReference>
<dbReference type="PANTHER" id="PTHR46224:SF37">
    <property type="entry name" value="OS12G0600100 PROTEIN"/>
    <property type="match status" value="1"/>
</dbReference>
<dbReference type="PROSITE" id="PS50297">
    <property type="entry name" value="ANK_REP_REGION"/>
    <property type="match status" value="2"/>
</dbReference>
<dbReference type="Proteomes" id="UP000095767">
    <property type="component" value="Unassembled WGS sequence"/>
</dbReference>
<name>A0A1E5UUQ3_9POAL</name>
<dbReference type="PANTHER" id="PTHR46224">
    <property type="entry name" value="ANKYRIN REPEAT FAMILY PROTEIN"/>
    <property type="match status" value="1"/>
</dbReference>
<evidence type="ECO:0000313" key="3">
    <source>
        <dbReference type="Proteomes" id="UP000095767"/>
    </source>
</evidence>
<protein>
    <submittedName>
        <fullName evidence="2">Uncharacterized protein</fullName>
    </submittedName>
</protein>
<accession>A0A1E5UUQ3</accession>
<feature type="repeat" description="ANK" evidence="1">
    <location>
        <begin position="1"/>
        <end position="30"/>
    </location>
</feature>
<feature type="repeat" description="ANK" evidence="1">
    <location>
        <begin position="64"/>
        <end position="96"/>
    </location>
</feature>
<dbReference type="SMART" id="SM00248">
    <property type="entry name" value="ANK"/>
    <property type="match status" value="3"/>
</dbReference>
<gene>
    <name evidence="2" type="ORF">BAE44_0022442</name>
</gene>
<dbReference type="EMBL" id="LWDX02062665">
    <property type="protein sequence ID" value="OEL16538.1"/>
    <property type="molecule type" value="Genomic_DNA"/>
</dbReference>
<keyword evidence="1" id="KW-0040">ANK repeat</keyword>
<proteinExistence type="predicted"/>
<organism evidence="2 3">
    <name type="scientific">Dichanthelium oligosanthes</name>
    <dbReference type="NCBI Taxonomy" id="888268"/>
    <lineage>
        <taxon>Eukaryota</taxon>
        <taxon>Viridiplantae</taxon>
        <taxon>Streptophyta</taxon>
        <taxon>Embryophyta</taxon>
        <taxon>Tracheophyta</taxon>
        <taxon>Spermatophyta</taxon>
        <taxon>Magnoliopsida</taxon>
        <taxon>Liliopsida</taxon>
        <taxon>Poales</taxon>
        <taxon>Poaceae</taxon>
        <taxon>PACMAD clade</taxon>
        <taxon>Panicoideae</taxon>
        <taxon>Panicodae</taxon>
        <taxon>Paniceae</taxon>
        <taxon>Dichantheliinae</taxon>
        <taxon>Dichanthelium</taxon>
    </lineage>
</organism>
<dbReference type="Pfam" id="PF12796">
    <property type="entry name" value="Ank_2"/>
    <property type="match status" value="1"/>
</dbReference>
<sequence>MPLHLAAAMDNDQAVKILLKHGADPNRVVHQVFSPLVMACCAKSLKCMKLLVKTGADVNFKSPSGRSVLSQAVDNGITDIVKFLLEARADPNIDDGVIMALSLSLIRLKFCTWLQQRTMTRL</sequence>
<dbReference type="STRING" id="888268.A0A1E5UUQ3"/>
<dbReference type="OrthoDB" id="687050at2759"/>